<sequence>MQRTKRESGRLSIGIRGVLITNALRRRHKEATQEALTILREHVEVGCESPDSPCDHVDIEKSIAREIAGIDRDFQRFVPGPCLSQGLNFLIFRDPRDVPSQVVRGIFGAILTKNLYKARYLSRMVPIDVVCKANEEDLKKELQKLICMHFPNSKAAQIPQTIEAPDHSAETLEDSNNVPDAIRNPYQESQVTWALQFARRNSNTLQRPTVLALVTNLVGQAYTVELKKPNKLIIIEVVKNTCGLAVISDYHEIAQFGFNLIKASSPAA</sequence>
<accession>A0AAD9PMY6</accession>
<dbReference type="PANTHER" id="PTHR13452">
    <property type="entry name" value="THUMP DOMAIN CONTAINING PROTEIN 1-RELATED"/>
    <property type="match status" value="1"/>
</dbReference>
<dbReference type="InterPro" id="IPR004114">
    <property type="entry name" value="THUMP_dom"/>
</dbReference>
<evidence type="ECO:0000313" key="3">
    <source>
        <dbReference type="Proteomes" id="UP001214638"/>
    </source>
</evidence>
<dbReference type="GO" id="GO:0003723">
    <property type="term" value="F:RNA binding"/>
    <property type="evidence" value="ECO:0007669"/>
    <property type="project" value="InterPro"/>
</dbReference>
<feature type="domain" description="THUMP" evidence="1">
    <location>
        <begin position="186"/>
        <end position="246"/>
    </location>
</feature>
<dbReference type="RefSeq" id="XP_067804648.1">
    <property type="nucleotide sequence ID" value="XM_067945857.1"/>
</dbReference>
<gene>
    <name evidence="2" type="ORF">BdWA1_000809</name>
</gene>
<dbReference type="CDD" id="cd11717">
    <property type="entry name" value="THUMP_THUMPD1_like"/>
    <property type="match status" value="1"/>
</dbReference>
<proteinExistence type="predicted"/>
<dbReference type="EMBL" id="JALLKP010000001">
    <property type="protein sequence ID" value="KAK2197806.1"/>
    <property type="molecule type" value="Genomic_DNA"/>
</dbReference>
<dbReference type="PANTHER" id="PTHR13452:SF10">
    <property type="entry name" value="THUMP DOMAIN-CONTAINING PROTEIN 1"/>
    <property type="match status" value="1"/>
</dbReference>
<comment type="caution">
    <text evidence="2">The sequence shown here is derived from an EMBL/GenBank/DDBJ whole genome shotgun (WGS) entry which is preliminary data.</text>
</comment>
<keyword evidence="3" id="KW-1185">Reference proteome</keyword>
<protein>
    <submittedName>
        <fullName evidence="2">THUMP domain-containing protein 1-like</fullName>
    </submittedName>
</protein>
<name>A0AAD9PMY6_9APIC</name>
<dbReference type="Gene3D" id="3.30.2300.10">
    <property type="entry name" value="THUMP superfamily"/>
    <property type="match status" value="1"/>
</dbReference>
<organism evidence="2 3">
    <name type="scientific">Babesia duncani</name>
    <dbReference type="NCBI Taxonomy" id="323732"/>
    <lineage>
        <taxon>Eukaryota</taxon>
        <taxon>Sar</taxon>
        <taxon>Alveolata</taxon>
        <taxon>Apicomplexa</taxon>
        <taxon>Aconoidasida</taxon>
        <taxon>Piroplasmida</taxon>
        <taxon>Babesiidae</taxon>
        <taxon>Babesia</taxon>
    </lineage>
</organism>
<evidence type="ECO:0000313" key="2">
    <source>
        <dbReference type="EMBL" id="KAK2197806.1"/>
    </source>
</evidence>
<dbReference type="Pfam" id="PF02926">
    <property type="entry name" value="THUMP"/>
    <property type="match status" value="1"/>
</dbReference>
<dbReference type="GeneID" id="94335107"/>
<dbReference type="InterPro" id="IPR040183">
    <property type="entry name" value="THUMPD1-like"/>
</dbReference>
<dbReference type="KEGG" id="bdw:94335107"/>
<dbReference type="SUPFAM" id="SSF143437">
    <property type="entry name" value="THUMP domain-like"/>
    <property type="match status" value="1"/>
</dbReference>
<dbReference type="AlphaFoldDB" id="A0AAD9PMY6"/>
<evidence type="ECO:0000259" key="1">
    <source>
        <dbReference type="Pfam" id="PF02926"/>
    </source>
</evidence>
<dbReference type="GO" id="GO:0006400">
    <property type="term" value="P:tRNA modification"/>
    <property type="evidence" value="ECO:0007669"/>
    <property type="project" value="InterPro"/>
</dbReference>
<dbReference type="Proteomes" id="UP001214638">
    <property type="component" value="Unassembled WGS sequence"/>
</dbReference>
<reference evidence="2" key="1">
    <citation type="journal article" date="2023" name="Nat. Microbiol.">
        <title>Babesia duncani multi-omics identifies virulence factors and drug targets.</title>
        <authorList>
            <person name="Singh P."/>
            <person name="Lonardi S."/>
            <person name="Liang Q."/>
            <person name="Vydyam P."/>
            <person name="Khabirova E."/>
            <person name="Fang T."/>
            <person name="Gihaz S."/>
            <person name="Thekkiniath J."/>
            <person name="Munshi M."/>
            <person name="Abel S."/>
            <person name="Ciampossin L."/>
            <person name="Batugedara G."/>
            <person name="Gupta M."/>
            <person name="Lu X.M."/>
            <person name="Lenz T."/>
            <person name="Chakravarty S."/>
            <person name="Cornillot E."/>
            <person name="Hu Y."/>
            <person name="Ma W."/>
            <person name="Gonzalez L.M."/>
            <person name="Sanchez S."/>
            <person name="Estrada K."/>
            <person name="Sanchez-Flores A."/>
            <person name="Montero E."/>
            <person name="Harb O.S."/>
            <person name="Le Roch K.G."/>
            <person name="Mamoun C.B."/>
        </authorList>
    </citation>
    <scope>NUCLEOTIDE SEQUENCE</scope>
    <source>
        <strain evidence="2">WA1</strain>
    </source>
</reference>